<sequence length="291" mass="33132">MSNKIPPSEETKHTNKKIQCKTPGHEDIKDSSKDIFKSKFEKYAKQSPLYPLKFREQAKKEFEDRRAQHYLDEVSKGMQTRRLGHEESKVLASKSVKKQNYCESTNLLGEDKKCDDSKTKSFKFLTIKGKYLSDLQMMCVSPFCPKPDSEHTAESKCVRPAPADIVEQFSTKAVKGESPAKLPPAPPNSTCSPMVASKAKVDPESFEEKKFKHLSESRNPFLKSKKVSGSSFSPVKLSESNLSKVREFRNKTREDYSVKSLKNKWFKNKIPEELLRSKSKEKLGSISGDHQ</sequence>
<accession>A0AAD1U7D5</accession>
<organism evidence="2 3">
    <name type="scientific">Euplotes crassus</name>
    <dbReference type="NCBI Taxonomy" id="5936"/>
    <lineage>
        <taxon>Eukaryota</taxon>
        <taxon>Sar</taxon>
        <taxon>Alveolata</taxon>
        <taxon>Ciliophora</taxon>
        <taxon>Intramacronucleata</taxon>
        <taxon>Spirotrichea</taxon>
        <taxon>Hypotrichia</taxon>
        <taxon>Euplotida</taxon>
        <taxon>Euplotidae</taxon>
        <taxon>Moneuplotes</taxon>
    </lineage>
</organism>
<evidence type="ECO:0000313" key="2">
    <source>
        <dbReference type="EMBL" id="CAI2360424.1"/>
    </source>
</evidence>
<dbReference type="AlphaFoldDB" id="A0AAD1U7D5"/>
<proteinExistence type="predicted"/>
<comment type="caution">
    <text evidence="2">The sequence shown here is derived from an EMBL/GenBank/DDBJ whole genome shotgun (WGS) entry which is preliminary data.</text>
</comment>
<gene>
    <name evidence="2" type="ORF">ECRASSUSDP1_LOCUS1727</name>
</gene>
<reference evidence="2" key="1">
    <citation type="submission" date="2023-07" db="EMBL/GenBank/DDBJ databases">
        <authorList>
            <consortium name="AG Swart"/>
            <person name="Singh M."/>
            <person name="Singh A."/>
            <person name="Seah K."/>
            <person name="Emmerich C."/>
        </authorList>
    </citation>
    <scope>NUCLEOTIDE SEQUENCE</scope>
    <source>
        <strain evidence="2">DP1</strain>
    </source>
</reference>
<dbReference type="EMBL" id="CAMPGE010001627">
    <property type="protein sequence ID" value="CAI2360424.1"/>
    <property type="molecule type" value="Genomic_DNA"/>
</dbReference>
<feature type="region of interest" description="Disordered" evidence="1">
    <location>
        <begin position="173"/>
        <end position="197"/>
    </location>
</feature>
<evidence type="ECO:0000256" key="1">
    <source>
        <dbReference type="SAM" id="MobiDB-lite"/>
    </source>
</evidence>
<protein>
    <submittedName>
        <fullName evidence="2">Uncharacterized protein</fullName>
    </submittedName>
</protein>
<name>A0AAD1U7D5_EUPCR</name>
<feature type="region of interest" description="Disordered" evidence="1">
    <location>
        <begin position="1"/>
        <end position="30"/>
    </location>
</feature>
<evidence type="ECO:0000313" key="3">
    <source>
        <dbReference type="Proteomes" id="UP001295684"/>
    </source>
</evidence>
<dbReference type="Proteomes" id="UP001295684">
    <property type="component" value="Unassembled WGS sequence"/>
</dbReference>
<keyword evidence="3" id="KW-1185">Reference proteome</keyword>